<reference evidence="1" key="1">
    <citation type="submission" date="2022-10" db="EMBL/GenBank/DDBJ databases">
        <title>Genome Sequence of Xylaria curta.</title>
        <authorList>
            <person name="Buettner E."/>
        </authorList>
    </citation>
    <scope>NUCLEOTIDE SEQUENCE</scope>
    <source>
        <strain evidence="1">Babe10</strain>
    </source>
</reference>
<accession>A0ACC1MKV7</accession>
<dbReference type="EMBL" id="JAPDGR010004894">
    <property type="protein sequence ID" value="KAJ2966911.1"/>
    <property type="molecule type" value="Genomic_DNA"/>
</dbReference>
<organism evidence="1 2">
    <name type="scientific">Xylaria curta</name>
    <dbReference type="NCBI Taxonomy" id="42375"/>
    <lineage>
        <taxon>Eukaryota</taxon>
        <taxon>Fungi</taxon>
        <taxon>Dikarya</taxon>
        <taxon>Ascomycota</taxon>
        <taxon>Pezizomycotina</taxon>
        <taxon>Sordariomycetes</taxon>
        <taxon>Xylariomycetidae</taxon>
        <taxon>Xylariales</taxon>
        <taxon>Xylariaceae</taxon>
        <taxon>Xylaria</taxon>
    </lineage>
</organism>
<evidence type="ECO:0000313" key="2">
    <source>
        <dbReference type="Proteomes" id="UP001143856"/>
    </source>
</evidence>
<evidence type="ECO:0000313" key="1">
    <source>
        <dbReference type="EMBL" id="KAJ2966911.1"/>
    </source>
</evidence>
<protein>
    <submittedName>
        <fullName evidence="1">Uncharacterized protein</fullName>
    </submittedName>
</protein>
<gene>
    <name evidence="1" type="ORF">NUW58_g10557</name>
</gene>
<keyword evidence="2" id="KW-1185">Reference proteome</keyword>
<proteinExistence type="predicted"/>
<dbReference type="Proteomes" id="UP001143856">
    <property type="component" value="Unassembled WGS sequence"/>
</dbReference>
<name>A0ACC1MKV7_9PEZI</name>
<comment type="caution">
    <text evidence="1">The sequence shown here is derived from an EMBL/GenBank/DDBJ whole genome shotgun (WGS) entry which is preliminary data.</text>
</comment>
<sequence>MSPGLRPLRLPLLVERRRKLEEEAAAVAIIAGCGTTDGDVSSTHYHHHYHHHHRRQFPSHQHAFAVADSISPDMTSPVTPTFSAQSHLRYSSSTSSFDLALLAECEDLPSSPNQPLQTPSKRILDDVEEEPFEYDCFNHYIKDVDLTYDDASDHFDLYDCLCDEPCIHRDADIVRTTTNFYDLVPFVGPLAVA</sequence>